<sequence length="72" mass="7785">MITEISTTSSVAVADVSSDVTSDVASDCASSPESDVELEQPTAPSKRQVATTDLMKILWLVMIQKRSQDRAR</sequence>
<accession>A0A6J6YAH4</accession>
<evidence type="ECO:0000256" key="1">
    <source>
        <dbReference type="SAM" id="MobiDB-lite"/>
    </source>
</evidence>
<feature type="region of interest" description="Disordered" evidence="1">
    <location>
        <begin position="1"/>
        <end position="47"/>
    </location>
</feature>
<gene>
    <name evidence="2" type="ORF">UFOPK3026_00838</name>
</gene>
<evidence type="ECO:0000313" key="2">
    <source>
        <dbReference type="EMBL" id="CAB4806380.1"/>
    </source>
</evidence>
<dbReference type="AlphaFoldDB" id="A0A6J6YAH4"/>
<proteinExistence type="predicted"/>
<protein>
    <submittedName>
        <fullName evidence="2">Unannotated protein</fullName>
    </submittedName>
</protein>
<dbReference type="EMBL" id="CAFAAP010000118">
    <property type="protein sequence ID" value="CAB4806380.1"/>
    <property type="molecule type" value="Genomic_DNA"/>
</dbReference>
<feature type="compositionally biased region" description="Low complexity" evidence="1">
    <location>
        <begin position="1"/>
        <end position="31"/>
    </location>
</feature>
<organism evidence="2">
    <name type="scientific">freshwater metagenome</name>
    <dbReference type="NCBI Taxonomy" id="449393"/>
    <lineage>
        <taxon>unclassified sequences</taxon>
        <taxon>metagenomes</taxon>
        <taxon>ecological metagenomes</taxon>
    </lineage>
</organism>
<name>A0A6J6YAH4_9ZZZZ</name>
<reference evidence="2" key="1">
    <citation type="submission" date="2020-05" db="EMBL/GenBank/DDBJ databases">
        <authorList>
            <person name="Chiriac C."/>
            <person name="Salcher M."/>
            <person name="Ghai R."/>
            <person name="Kavagutti S V."/>
        </authorList>
    </citation>
    <scope>NUCLEOTIDE SEQUENCE</scope>
</reference>